<evidence type="ECO:0000313" key="2">
    <source>
        <dbReference type="Proteomes" id="UP000315647"/>
    </source>
</evidence>
<keyword evidence="2" id="KW-1185">Reference proteome</keyword>
<dbReference type="Proteomes" id="UP000315647">
    <property type="component" value="Chromosome"/>
</dbReference>
<proteinExistence type="predicted"/>
<dbReference type="AlphaFoldDB" id="A0A518A8S7"/>
<dbReference type="EMBL" id="CP037421">
    <property type="protein sequence ID" value="QDT28260.1"/>
    <property type="molecule type" value="Genomic_DNA"/>
</dbReference>
<organism evidence="1 2">
    <name type="scientific">Gimesia panareensis</name>
    <dbReference type="NCBI Taxonomy" id="2527978"/>
    <lineage>
        <taxon>Bacteria</taxon>
        <taxon>Pseudomonadati</taxon>
        <taxon>Planctomycetota</taxon>
        <taxon>Planctomycetia</taxon>
        <taxon>Planctomycetales</taxon>
        <taxon>Planctomycetaceae</taxon>
        <taxon>Gimesia</taxon>
    </lineage>
</organism>
<sequence>MSQDSALTDSPQQPAGSHQRWVSFLLVTGMLCLFWFVALPRIARVPSVRAKIEHLEQQKIDPSAMYYTDLEKIEDTVKQIDDFHCEHPDALW</sequence>
<evidence type="ECO:0000313" key="1">
    <source>
        <dbReference type="EMBL" id="QDT28260.1"/>
    </source>
</evidence>
<name>A0A518A8S7_9PLAN</name>
<reference evidence="1 2" key="1">
    <citation type="submission" date="2019-03" db="EMBL/GenBank/DDBJ databases">
        <title>Deep-cultivation of Planctomycetes and their phenomic and genomic characterization uncovers novel biology.</title>
        <authorList>
            <person name="Wiegand S."/>
            <person name="Jogler M."/>
            <person name="Boedeker C."/>
            <person name="Pinto D."/>
            <person name="Vollmers J."/>
            <person name="Rivas-Marin E."/>
            <person name="Kohn T."/>
            <person name="Peeters S.H."/>
            <person name="Heuer A."/>
            <person name="Rast P."/>
            <person name="Oberbeckmann S."/>
            <person name="Bunk B."/>
            <person name="Jeske O."/>
            <person name="Meyerdierks A."/>
            <person name="Storesund J.E."/>
            <person name="Kallscheuer N."/>
            <person name="Luecker S."/>
            <person name="Lage O.M."/>
            <person name="Pohl T."/>
            <person name="Merkel B.J."/>
            <person name="Hornburger P."/>
            <person name="Mueller R.-W."/>
            <person name="Bruemmer F."/>
            <person name="Labrenz M."/>
            <person name="Spormann A.M."/>
            <person name="Op den Camp H."/>
            <person name="Overmann J."/>
            <person name="Amann R."/>
            <person name="Jetten M.S.M."/>
            <person name="Mascher T."/>
            <person name="Medema M.H."/>
            <person name="Devos D.P."/>
            <person name="Kaster A.-K."/>
            <person name="Ovreas L."/>
            <person name="Rohde M."/>
            <person name="Galperin M.Y."/>
            <person name="Jogler C."/>
        </authorList>
    </citation>
    <scope>NUCLEOTIDE SEQUENCE [LARGE SCALE GENOMIC DNA]</scope>
    <source>
        <strain evidence="1 2">Enr10</strain>
    </source>
</reference>
<dbReference type="RefSeq" id="WP_197996071.1">
    <property type="nucleotide sequence ID" value="NZ_CP036277.1"/>
</dbReference>
<gene>
    <name evidence="1" type="ORF">Enr10x_36000</name>
</gene>
<accession>A0A518A8S7</accession>
<protein>
    <submittedName>
        <fullName evidence="1">Uncharacterized protein</fullName>
    </submittedName>
</protein>
<accession>A0A517Q9G1</accession>